<name>A0A812M5W9_9DINO</name>
<accession>A0A812M5W9</accession>
<dbReference type="Proteomes" id="UP000601435">
    <property type="component" value="Unassembled WGS sequence"/>
</dbReference>
<evidence type="ECO:0000256" key="1">
    <source>
        <dbReference type="SAM" id="MobiDB-lite"/>
    </source>
</evidence>
<proteinExistence type="predicted"/>
<organism evidence="2 3">
    <name type="scientific">Symbiodinium necroappetens</name>
    <dbReference type="NCBI Taxonomy" id="1628268"/>
    <lineage>
        <taxon>Eukaryota</taxon>
        <taxon>Sar</taxon>
        <taxon>Alveolata</taxon>
        <taxon>Dinophyceae</taxon>
        <taxon>Suessiales</taxon>
        <taxon>Symbiodiniaceae</taxon>
        <taxon>Symbiodinium</taxon>
    </lineage>
</organism>
<dbReference type="OrthoDB" id="445857at2759"/>
<protein>
    <submittedName>
        <fullName evidence="2">Uncharacterized protein</fullName>
    </submittedName>
</protein>
<dbReference type="EMBL" id="CAJNJA010010531">
    <property type="protein sequence ID" value="CAE7258773.1"/>
    <property type="molecule type" value="Genomic_DNA"/>
</dbReference>
<reference evidence="2" key="1">
    <citation type="submission" date="2021-02" db="EMBL/GenBank/DDBJ databases">
        <authorList>
            <person name="Dougan E. K."/>
            <person name="Rhodes N."/>
            <person name="Thang M."/>
            <person name="Chan C."/>
        </authorList>
    </citation>
    <scope>NUCLEOTIDE SEQUENCE</scope>
</reference>
<dbReference type="PANTHER" id="PTHR47455">
    <property type="entry name" value="ADENYLYL CYCLASE BETA"/>
    <property type="match status" value="1"/>
</dbReference>
<sequence>MLCKHCAMRDRAGKQSWQALPTEYVATINQHVRGNHMFENWCPVIVEAADGEQSVLHIDPLHIRQVRARVRQELCDVQEKRARMLRRINALRAELPKAEPSVSSERLTKELREAEVRSREPLVRPLPAGTQHLLVFVETSAHMVQMDLVCQHLRTELPKEMEAAGVSMLTLVMVGDSSRKTAGPKLEVEIAKPLSKEGLQAFEAWLDRLCDAQSAEVAARAKRKTKGTKIAPMAASLVPVASLTWQCQGPPPPRAWVKARQLRRAITADALAETQEITGCVALHHRPKRSLSLHVLAHASIRKISKTGRGAAMFVLCSPPADAEECEVLLRRSECSSQFDRPWDHLTICLFTLQIAGVLGGCPQVCSKSEEQTSFYHGRDEDPEICFERLVKVAAAGETYWTAFAVDLALLPHGPTLGIGSFSACAWAAQAVSAEGQRQQVICRLADCLLPGSEDPRSLFSRGIEVLGLSLSAWPPVMGQPQRAAAPEICRGLHEALGFRRGPDGCDSDGEGYWRFLCERLAEETEVYVPPLAGVSASYRCLIKELYSLSMKDIRRAAAMAYAQRDGLASSDITSGLHDVEAEEFKIGVAARLRPADAKDASEEEGVVLPLHQKATTVSIASEDVPEEQAEQGPVEYLARNRIRNYSKSVHLQSKMKTSFVRDDADELDGTDTWRYYALVAEKEVENSKLVEAQLAEGSEAAPQPSLTYLSHTVCDAIEQGIICKEDFPRAILEDKHSKYNASKAKIEMLTEQLGNARHITAHKDELNQRGHGGDVLKFSGDALTILWRVEDEGTLPPVSKADATSRQVAELVEAAVVPISGLYSTCHTAIHRQSSSRKVGAKKSRSSFGATPVPGVVLTLHVGVGFGPLTLLQLGGVLDRWEFCAAGQPLEEVAIAEPLAHSGETVVSPSVQEVLASKGQNSEFCFEAFSWAICRPAFRSSPATPSSPPLLLRSGVERQQAMD</sequence>
<dbReference type="AlphaFoldDB" id="A0A812M5W9"/>
<gene>
    <name evidence="2" type="ORF">SNEC2469_LOCUS5829</name>
</gene>
<comment type="caution">
    <text evidence="2">The sequence shown here is derived from an EMBL/GenBank/DDBJ whole genome shotgun (WGS) entry which is preliminary data.</text>
</comment>
<evidence type="ECO:0000313" key="3">
    <source>
        <dbReference type="Proteomes" id="UP000601435"/>
    </source>
</evidence>
<dbReference type="Gene3D" id="3.30.70.1230">
    <property type="entry name" value="Nucleotide cyclase"/>
    <property type="match status" value="1"/>
</dbReference>
<dbReference type="SUPFAM" id="SSF55073">
    <property type="entry name" value="Nucleotide cyclase"/>
    <property type="match status" value="1"/>
</dbReference>
<keyword evidence="3" id="KW-1185">Reference proteome</keyword>
<dbReference type="PANTHER" id="PTHR47455:SF1">
    <property type="entry name" value="GUANYLATE CYCLASE DOMAIN-CONTAINING PROTEIN"/>
    <property type="match status" value="1"/>
</dbReference>
<dbReference type="InterPro" id="IPR029787">
    <property type="entry name" value="Nucleotide_cyclase"/>
</dbReference>
<evidence type="ECO:0000313" key="2">
    <source>
        <dbReference type="EMBL" id="CAE7258773.1"/>
    </source>
</evidence>
<feature type="compositionally biased region" description="Low complexity" evidence="1">
    <location>
        <begin position="941"/>
        <end position="955"/>
    </location>
</feature>
<feature type="region of interest" description="Disordered" evidence="1">
    <location>
        <begin position="941"/>
        <end position="964"/>
    </location>
</feature>